<accession>A0ABR7UX12</accession>
<sequence length="166" mass="19635">MDLVDRQVKVYQTSKKLIFKPLLFWAIIVIIVCAIMGQIELVLFWFAGIVFIGVLGFFISSNLKITIDSDKELVVIDKTNFLDNLIETKTYILNRYHFKITSRKSYKNRINYFFAFRDTHYKGGELYYNENFYTDEYSISGFSKKTVKLIEKDIQKIQDKIHPMVL</sequence>
<proteinExistence type="predicted"/>
<dbReference type="RefSeq" id="WP_188221358.1">
    <property type="nucleotide sequence ID" value="NZ_NASZ01000025.1"/>
</dbReference>
<keyword evidence="1" id="KW-1133">Transmembrane helix</keyword>
<feature type="transmembrane region" description="Helical" evidence="1">
    <location>
        <begin position="17"/>
        <end position="37"/>
    </location>
</feature>
<dbReference type="Proteomes" id="UP000661715">
    <property type="component" value="Unassembled WGS sequence"/>
</dbReference>
<feature type="transmembrane region" description="Helical" evidence="1">
    <location>
        <begin position="43"/>
        <end position="63"/>
    </location>
</feature>
<reference evidence="2 3" key="1">
    <citation type="journal article" date="2020" name="Microbiol. Res.">
        <title>Flavobacterium pokkalii sp. nov., a novel plant growth promoting native rhizobacteria isolated from pokkali rice grown in coastal saline affected agricultural regions of southern India, Kerala.</title>
        <authorList>
            <person name="Menon R.R."/>
            <person name="Kumari S."/>
            <person name="Viver T."/>
            <person name="Rameshkumar N."/>
        </authorList>
    </citation>
    <scope>NUCLEOTIDE SEQUENCE [LARGE SCALE GENOMIC DNA]</scope>
    <source>
        <strain evidence="2 3">L1I52</strain>
    </source>
</reference>
<keyword evidence="1" id="KW-0812">Transmembrane</keyword>
<evidence type="ECO:0000256" key="1">
    <source>
        <dbReference type="SAM" id="Phobius"/>
    </source>
</evidence>
<protein>
    <recommendedName>
        <fullName evidence="4">PH domain-containing protein</fullName>
    </recommendedName>
</protein>
<dbReference type="EMBL" id="NASZ01000025">
    <property type="protein sequence ID" value="MBD0726290.1"/>
    <property type="molecule type" value="Genomic_DNA"/>
</dbReference>
<evidence type="ECO:0000313" key="3">
    <source>
        <dbReference type="Proteomes" id="UP000661715"/>
    </source>
</evidence>
<evidence type="ECO:0008006" key="4">
    <source>
        <dbReference type="Google" id="ProtNLM"/>
    </source>
</evidence>
<evidence type="ECO:0000313" key="2">
    <source>
        <dbReference type="EMBL" id="MBD0726290.1"/>
    </source>
</evidence>
<organism evidence="2 3">
    <name type="scientific">Flavobacterium pokkalii</name>
    <dbReference type="NCBI Taxonomy" id="1940408"/>
    <lineage>
        <taxon>Bacteria</taxon>
        <taxon>Pseudomonadati</taxon>
        <taxon>Bacteroidota</taxon>
        <taxon>Flavobacteriia</taxon>
        <taxon>Flavobacteriales</taxon>
        <taxon>Flavobacteriaceae</taxon>
        <taxon>Flavobacterium</taxon>
    </lineage>
</organism>
<keyword evidence="1" id="KW-0472">Membrane</keyword>
<gene>
    <name evidence="2" type="ORF">B6A10_14005</name>
</gene>
<keyword evidence="3" id="KW-1185">Reference proteome</keyword>
<comment type="caution">
    <text evidence="2">The sequence shown here is derived from an EMBL/GenBank/DDBJ whole genome shotgun (WGS) entry which is preliminary data.</text>
</comment>
<name>A0ABR7UX12_9FLAO</name>